<dbReference type="GO" id="GO:0070566">
    <property type="term" value="F:adenylyltransferase activity"/>
    <property type="evidence" value="ECO:0007669"/>
    <property type="project" value="TreeGrafter"/>
</dbReference>
<dbReference type="Proteomes" id="UP000199699">
    <property type="component" value="Unassembled WGS sequence"/>
</dbReference>
<dbReference type="GO" id="GO:0005886">
    <property type="term" value="C:plasma membrane"/>
    <property type="evidence" value="ECO:0007669"/>
    <property type="project" value="TreeGrafter"/>
</dbReference>
<evidence type="ECO:0000259" key="2">
    <source>
        <dbReference type="Pfam" id="PF00501"/>
    </source>
</evidence>
<evidence type="ECO:0000256" key="1">
    <source>
        <dbReference type="ARBA" id="ARBA00006432"/>
    </source>
</evidence>
<dbReference type="AlphaFoldDB" id="A0A1C6RC61"/>
<dbReference type="SUPFAM" id="SSF56801">
    <property type="entry name" value="Acetyl-CoA synthetase-like"/>
    <property type="match status" value="1"/>
</dbReference>
<feature type="domain" description="AMP-dependent synthetase/ligase" evidence="2">
    <location>
        <begin position="38"/>
        <end position="386"/>
    </location>
</feature>
<proteinExistence type="inferred from homology"/>
<evidence type="ECO:0000313" key="4">
    <source>
        <dbReference type="Proteomes" id="UP000199699"/>
    </source>
</evidence>
<protein>
    <submittedName>
        <fullName evidence="3">Fatty-acyl-CoA synthase</fullName>
    </submittedName>
</protein>
<dbReference type="Pfam" id="PF00501">
    <property type="entry name" value="AMP-binding"/>
    <property type="match status" value="1"/>
</dbReference>
<dbReference type="STRING" id="145857.GA0070616_0526"/>
<comment type="similarity">
    <text evidence="1">Belongs to the ATP-dependent AMP-binding enzyme family.</text>
</comment>
<name>A0A1C6RC61_9ACTN</name>
<organism evidence="3 4">
    <name type="scientific">Micromonospora nigra</name>
    <dbReference type="NCBI Taxonomy" id="145857"/>
    <lineage>
        <taxon>Bacteria</taxon>
        <taxon>Bacillati</taxon>
        <taxon>Actinomycetota</taxon>
        <taxon>Actinomycetes</taxon>
        <taxon>Micromonosporales</taxon>
        <taxon>Micromonosporaceae</taxon>
        <taxon>Micromonospora</taxon>
    </lineage>
</organism>
<gene>
    <name evidence="3" type="ORF">GA0070616_0526</name>
</gene>
<dbReference type="RefSeq" id="WP_175439963.1">
    <property type="nucleotide sequence ID" value="NZ_FMHT01000003.1"/>
</dbReference>
<dbReference type="PANTHER" id="PTHR22754:SF32">
    <property type="entry name" value="DISCO-INTERACTING PROTEIN 2"/>
    <property type="match status" value="1"/>
</dbReference>
<keyword evidence="4" id="KW-1185">Reference proteome</keyword>
<reference evidence="3 4" key="1">
    <citation type="submission" date="2016-06" db="EMBL/GenBank/DDBJ databases">
        <authorList>
            <person name="Kjaerup R.B."/>
            <person name="Dalgaard T.S."/>
            <person name="Juul-Madsen H.R."/>
        </authorList>
    </citation>
    <scope>NUCLEOTIDE SEQUENCE [LARGE SCALE GENOMIC DNA]</scope>
    <source>
        <strain evidence="3 4">DSM 43818</strain>
    </source>
</reference>
<sequence>MTQLDLPSAPLVTWPASYATDPGLCLEEIVRPYGSTATVSFIDADGSRDSVTYDVLARRIATAAARLRGAGVRVGDPVAMTLTNDLPAVVAALGVWAAGGTLVSLPPSPRRGRELHAERFGAVLAAMDCRFHLTAPDDPGPLTDRLRAVPIGGLQGEERVSDPEPDIPRTALVQFTSGSVGTPKGVAIRADTFAGHTKMISRCFDLDPVRDRVATWLPLYHDLGFVCFFGSALYSRTGQVHTDPRTFVLNPAHWLTMLAEEGATISGAPNFGFRLASRVPYPDKLDLSRMRCCLNAAERVLWSDVVDFHRVAGPLGFAWEAIMPAYGLAEGTVGVSCTPRGRGPVEGPGGHVSLGPALPGARYQLRGDETPATLLISGQWLLEGYWTAAGFEPRQEDPFDTNDAAFTHDGELYVIGRRTEVASISGHNVFAEDVEAGALRAGGPSLLGCAAFKHSATDGGERFALVLEISPRTAKSAPELARTVRAAVSDLLGTRVAPLLVVQQGVIPRTTSGKPRRPALREAVLSDGLPARRILAELS</sequence>
<dbReference type="GO" id="GO:0006633">
    <property type="term" value="P:fatty acid biosynthetic process"/>
    <property type="evidence" value="ECO:0007669"/>
    <property type="project" value="TreeGrafter"/>
</dbReference>
<dbReference type="PANTHER" id="PTHR22754">
    <property type="entry name" value="DISCO-INTERACTING PROTEIN 2 DIP2 -RELATED"/>
    <property type="match status" value="1"/>
</dbReference>
<dbReference type="Gene3D" id="3.30.300.30">
    <property type="match status" value="1"/>
</dbReference>
<dbReference type="InterPro" id="IPR000873">
    <property type="entry name" value="AMP-dep_synth/lig_dom"/>
</dbReference>
<dbReference type="EMBL" id="FMHT01000003">
    <property type="protein sequence ID" value="SCL14737.1"/>
    <property type="molecule type" value="Genomic_DNA"/>
</dbReference>
<dbReference type="InterPro" id="IPR042099">
    <property type="entry name" value="ANL_N_sf"/>
</dbReference>
<dbReference type="Gene3D" id="3.40.50.12780">
    <property type="entry name" value="N-terminal domain of ligase-like"/>
    <property type="match status" value="1"/>
</dbReference>
<accession>A0A1C6RC61</accession>
<dbReference type="InterPro" id="IPR045851">
    <property type="entry name" value="AMP-bd_C_sf"/>
</dbReference>
<evidence type="ECO:0000313" key="3">
    <source>
        <dbReference type="EMBL" id="SCL14737.1"/>
    </source>
</evidence>